<accession>A0AAV8VJQ3</accession>
<dbReference type="SUPFAM" id="SSF53098">
    <property type="entry name" value="Ribonuclease H-like"/>
    <property type="match status" value="1"/>
</dbReference>
<dbReference type="GO" id="GO:0003676">
    <property type="term" value="F:nucleic acid binding"/>
    <property type="evidence" value="ECO:0007669"/>
    <property type="project" value="InterPro"/>
</dbReference>
<sequence length="399" mass="46253">MTIDKFGRHISQQIQSSEDQEDFVVTSTSFERNITNGLYFNIILTFESTTFQENSKKYLISNIKTCHVFFYESAMIEFATGYPSDIVTVINEKEFSLTELVNVQLHRGDNIAFQEKDPQTTNNNLFLEFFIRVPVGKNNGYKYVLIVINCFSKFVWTEPLINKSAQEVANAMNKILQRSKKIPKNLQTDMDDVDKYNNTVHSTTRMKPVKVTARNERSLLKSTYTHLKFANKITKFKVGDHVRISKYREAFEKGYTPNWSSEIFIIRKIRLTNPTTYLLQDEAGKEITGGFYELELQKDLAVSSHVFVRHDAARGSLQPPYDGPYEVRRRSEKNYTLHINGKDVRINIERLKPAYGLTEEQNGVDIEAETKEKESDEEAEPTGMYDFRITYKQDLVNLV</sequence>
<dbReference type="Proteomes" id="UP001159042">
    <property type="component" value="Unassembled WGS sequence"/>
</dbReference>
<dbReference type="InterPro" id="IPR036397">
    <property type="entry name" value="RNaseH_sf"/>
</dbReference>
<proteinExistence type="predicted"/>
<dbReference type="PANTHER" id="PTHR46585:SF1">
    <property type="entry name" value="CHROMO DOMAIN-CONTAINING PROTEIN"/>
    <property type="match status" value="1"/>
</dbReference>
<dbReference type="InterPro" id="IPR012337">
    <property type="entry name" value="RNaseH-like_sf"/>
</dbReference>
<dbReference type="EMBL" id="JANEYG010000079">
    <property type="protein sequence ID" value="KAJ8914152.1"/>
    <property type="molecule type" value="Genomic_DNA"/>
</dbReference>
<dbReference type="PANTHER" id="PTHR46585">
    <property type="entry name" value="INTEGRASE CORE DOMAIN CONTAINING PROTEIN"/>
    <property type="match status" value="1"/>
</dbReference>
<dbReference type="AlphaFoldDB" id="A0AAV8VJQ3"/>
<dbReference type="Gene3D" id="3.30.420.10">
    <property type="entry name" value="Ribonuclease H-like superfamily/Ribonuclease H"/>
    <property type="match status" value="1"/>
</dbReference>
<evidence type="ECO:0000313" key="2">
    <source>
        <dbReference type="Proteomes" id="UP001159042"/>
    </source>
</evidence>
<protein>
    <submittedName>
        <fullName evidence="1">Uncharacterized protein</fullName>
    </submittedName>
</protein>
<comment type="caution">
    <text evidence="1">The sequence shown here is derived from an EMBL/GenBank/DDBJ whole genome shotgun (WGS) entry which is preliminary data.</text>
</comment>
<reference evidence="1 2" key="1">
    <citation type="journal article" date="2023" name="Insect Mol. Biol.">
        <title>Genome sequencing provides insights into the evolution of gene families encoding plant cell wall-degrading enzymes in longhorned beetles.</title>
        <authorList>
            <person name="Shin N.R."/>
            <person name="Okamura Y."/>
            <person name="Kirsch R."/>
            <person name="Pauchet Y."/>
        </authorList>
    </citation>
    <scope>NUCLEOTIDE SEQUENCE [LARGE SCALE GENOMIC DNA]</scope>
    <source>
        <strain evidence="1">EAD_L_NR</strain>
    </source>
</reference>
<keyword evidence="2" id="KW-1185">Reference proteome</keyword>
<organism evidence="1 2">
    <name type="scientific">Exocentrus adspersus</name>
    <dbReference type="NCBI Taxonomy" id="1586481"/>
    <lineage>
        <taxon>Eukaryota</taxon>
        <taxon>Metazoa</taxon>
        <taxon>Ecdysozoa</taxon>
        <taxon>Arthropoda</taxon>
        <taxon>Hexapoda</taxon>
        <taxon>Insecta</taxon>
        <taxon>Pterygota</taxon>
        <taxon>Neoptera</taxon>
        <taxon>Endopterygota</taxon>
        <taxon>Coleoptera</taxon>
        <taxon>Polyphaga</taxon>
        <taxon>Cucujiformia</taxon>
        <taxon>Chrysomeloidea</taxon>
        <taxon>Cerambycidae</taxon>
        <taxon>Lamiinae</taxon>
        <taxon>Acanthocinini</taxon>
        <taxon>Exocentrus</taxon>
    </lineage>
</organism>
<evidence type="ECO:0000313" key="1">
    <source>
        <dbReference type="EMBL" id="KAJ8914152.1"/>
    </source>
</evidence>
<name>A0AAV8VJQ3_9CUCU</name>
<gene>
    <name evidence="1" type="ORF">NQ315_016230</name>
</gene>